<dbReference type="PANTHER" id="PTHR33885">
    <property type="entry name" value="PHAGE SHOCK PROTEIN C"/>
    <property type="match status" value="1"/>
</dbReference>
<dbReference type="Proteomes" id="UP000252770">
    <property type="component" value="Unassembled WGS sequence"/>
</dbReference>
<reference evidence="8 9" key="1">
    <citation type="submission" date="2018-07" db="EMBL/GenBank/DDBJ databases">
        <title>Desertimonas flava gen. nov. sp. nov.</title>
        <authorList>
            <person name="Liu S."/>
        </authorList>
    </citation>
    <scope>NUCLEOTIDE SEQUENCE [LARGE SCALE GENOMIC DNA]</scope>
    <source>
        <strain evidence="8 9">16Sb5-5</strain>
    </source>
</reference>
<dbReference type="RefSeq" id="WP_114128224.1">
    <property type="nucleotide sequence ID" value="NZ_QOUI01000016.1"/>
</dbReference>
<evidence type="ECO:0000256" key="4">
    <source>
        <dbReference type="ARBA" id="ARBA00022989"/>
    </source>
</evidence>
<keyword evidence="2" id="KW-1003">Cell membrane</keyword>
<evidence type="ECO:0000313" key="8">
    <source>
        <dbReference type="EMBL" id="RCK67976.1"/>
    </source>
</evidence>
<evidence type="ECO:0000259" key="7">
    <source>
        <dbReference type="Pfam" id="PF04024"/>
    </source>
</evidence>
<keyword evidence="4 6" id="KW-1133">Transmembrane helix</keyword>
<sequence length="62" mass="6761">MATTTLARSTSNAWIGGVCAGLARRFGLSANLVRLIFVLSCLIPGPQFIIYIALWILLPKDR</sequence>
<evidence type="ECO:0000256" key="2">
    <source>
        <dbReference type="ARBA" id="ARBA00022475"/>
    </source>
</evidence>
<evidence type="ECO:0000256" key="3">
    <source>
        <dbReference type="ARBA" id="ARBA00022692"/>
    </source>
</evidence>
<dbReference type="AlphaFoldDB" id="A0A367YQ09"/>
<protein>
    <submittedName>
        <fullName evidence="8">PspC domain-containing protein</fullName>
    </submittedName>
</protein>
<evidence type="ECO:0000256" key="5">
    <source>
        <dbReference type="ARBA" id="ARBA00023136"/>
    </source>
</evidence>
<feature type="domain" description="Phage shock protein PspC N-terminal" evidence="7">
    <location>
        <begin position="5"/>
        <end position="60"/>
    </location>
</feature>
<keyword evidence="3 6" id="KW-0812">Transmembrane</keyword>
<evidence type="ECO:0000256" key="1">
    <source>
        <dbReference type="ARBA" id="ARBA00004162"/>
    </source>
</evidence>
<dbReference type="InterPro" id="IPR052027">
    <property type="entry name" value="PspC"/>
</dbReference>
<comment type="subcellular location">
    <subcellularLocation>
        <location evidence="1">Cell membrane</location>
        <topology evidence="1">Single-pass membrane protein</topology>
    </subcellularLocation>
</comment>
<dbReference type="EMBL" id="QOUI01000016">
    <property type="protein sequence ID" value="RCK67976.1"/>
    <property type="molecule type" value="Genomic_DNA"/>
</dbReference>
<comment type="caution">
    <text evidence="8">The sequence shown here is derived from an EMBL/GenBank/DDBJ whole genome shotgun (WGS) entry which is preliminary data.</text>
</comment>
<dbReference type="Pfam" id="PF04024">
    <property type="entry name" value="PspC"/>
    <property type="match status" value="1"/>
</dbReference>
<dbReference type="PANTHER" id="PTHR33885:SF3">
    <property type="entry name" value="PHAGE SHOCK PROTEIN C"/>
    <property type="match status" value="1"/>
</dbReference>
<dbReference type="InterPro" id="IPR007168">
    <property type="entry name" value="Phageshock_PspC_N"/>
</dbReference>
<evidence type="ECO:0000256" key="6">
    <source>
        <dbReference type="SAM" id="Phobius"/>
    </source>
</evidence>
<keyword evidence="5 6" id="KW-0472">Membrane</keyword>
<organism evidence="8 9">
    <name type="scientific">Desertihabitans brevis</name>
    <dbReference type="NCBI Taxonomy" id="2268447"/>
    <lineage>
        <taxon>Bacteria</taxon>
        <taxon>Bacillati</taxon>
        <taxon>Actinomycetota</taxon>
        <taxon>Actinomycetes</taxon>
        <taxon>Propionibacteriales</taxon>
        <taxon>Propionibacteriaceae</taxon>
        <taxon>Desertihabitans</taxon>
    </lineage>
</organism>
<evidence type="ECO:0000313" key="9">
    <source>
        <dbReference type="Proteomes" id="UP000252770"/>
    </source>
</evidence>
<accession>A0A367YQ09</accession>
<keyword evidence="9" id="KW-1185">Reference proteome</keyword>
<proteinExistence type="predicted"/>
<feature type="transmembrane region" description="Helical" evidence="6">
    <location>
        <begin position="35"/>
        <end position="58"/>
    </location>
</feature>
<gene>
    <name evidence="8" type="ORF">DT076_18725</name>
</gene>
<name>A0A367YQ09_9ACTN</name>
<dbReference type="GO" id="GO:0005886">
    <property type="term" value="C:plasma membrane"/>
    <property type="evidence" value="ECO:0007669"/>
    <property type="project" value="UniProtKB-SubCell"/>
</dbReference>